<dbReference type="InterPro" id="IPR004209">
    <property type="entry name" value="FTR_bsu"/>
</dbReference>
<feature type="domain" description="GB1/RHD3-type G" evidence="7">
    <location>
        <begin position="201"/>
        <end position="339"/>
    </location>
</feature>
<feature type="transmembrane region" description="Helical" evidence="6">
    <location>
        <begin position="16"/>
        <end position="38"/>
    </location>
</feature>
<name>C5LEU9_PERM5</name>
<dbReference type="GO" id="GO:0003924">
    <property type="term" value="F:GTPase activity"/>
    <property type="evidence" value="ECO:0007669"/>
    <property type="project" value="InterPro"/>
</dbReference>
<dbReference type="Pfam" id="PF02943">
    <property type="entry name" value="FeThRed_B"/>
    <property type="match status" value="1"/>
</dbReference>
<evidence type="ECO:0000256" key="4">
    <source>
        <dbReference type="PROSITE-ProRule" id="PRU01052"/>
    </source>
</evidence>
<evidence type="ECO:0000313" key="9">
    <source>
        <dbReference type="Proteomes" id="UP000007800"/>
    </source>
</evidence>
<dbReference type="GO" id="GO:0005525">
    <property type="term" value="F:GTP binding"/>
    <property type="evidence" value="ECO:0007669"/>
    <property type="project" value="UniProtKB-KW"/>
</dbReference>
<reference evidence="8 9" key="1">
    <citation type="submission" date="2008-07" db="EMBL/GenBank/DDBJ databases">
        <authorList>
            <person name="El-Sayed N."/>
            <person name="Caler E."/>
            <person name="Inman J."/>
            <person name="Amedeo P."/>
            <person name="Hass B."/>
            <person name="Wortman J."/>
        </authorList>
    </citation>
    <scope>NUCLEOTIDE SEQUENCE [LARGE SCALE GENOMIC DNA]</scope>
    <source>
        <strain evidence="9">ATCC 50983 / TXsc</strain>
    </source>
</reference>
<dbReference type="InterPro" id="IPR036543">
    <property type="entry name" value="Guanylate-bd_C_sf"/>
</dbReference>
<dbReference type="OrthoDB" id="2135133at2759"/>
<dbReference type="InterPro" id="IPR015894">
    <property type="entry name" value="Guanylate-bd_N"/>
</dbReference>
<evidence type="ECO:0000256" key="3">
    <source>
        <dbReference type="ARBA" id="ARBA00023134"/>
    </source>
</evidence>
<sequence length="696" mass="79417">MAQYLRQVKGFSQADIVHYIFPIAAYAQFVFVVLQGYICEFLGYKHAIIMGAAGRVCTRMCMIYGTEIWHFQLSEVCYSTQQHQLLRLATLHSVGMGSAMLIIFGGYIFNLVTKENYQKIIALQQVATLGGHVKFSEKYAQRTGTKFCRDRRVTARVIKGLAKHKVELGAPLCPCRDYDDKEAEVTVCSKAKDYFINSIGNRPVAVVVVCGLYRTGKSYLLNLLSHHHPHSEELGGADSPAFTVGATVNACTSGIWMWASSISNDKGPVYVLLDCEGSGNVEHDRDHDSILFALGTLLSGYFIYNSKGVIDESAIQTLSVVTSLAQHIQNAQQDEDTSKLLYRTRVVWRRTAAKKVATAERNFATLVTPVIDEEKLQALDTVPYSQLRKEFRDQVELLKTKVFRDCAPKTINNVPVTGIMFARLLDQYVHSINSKEIPKVGSVWQALQAQEGERVYSRFKKESLGEKKVVAQYKEQLKDLMDDVDKEVINSNEVMAREDCTRLLKTLWQPIAHRLDAYDEVEAYSLEEGIAEFTKDLSKLREAYQKDARGPTTVVMETYTKWMTPKQEKGLLDLTRRQQEAAAQRAVMMERERAMERERERSEKELEERRAREQHERERYRLERTEKMRQEVKELAHNIEGIDTPSLVDEETDDSQRRMTEDMETEIAQLRGALDDRDDRNRRAPSTAACCRCTIM</sequence>
<dbReference type="InterPro" id="IPR027417">
    <property type="entry name" value="P-loop_NTPase"/>
</dbReference>
<dbReference type="InterPro" id="IPR030386">
    <property type="entry name" value="G_GB1_RHD3_dom"/>
</dbReference>
<evidence type="ECO:0000256" key="5">
    <source>
        <dbReference type="SAM" id="MobiDB-lite"/>
    </source>
</evidence>
<dbReference type="Pfam" id="PF02841">
    <property type="entry name" value="GBP_C"/>
    <property type="match status" value="1"/>
</dbReference>
<dbReference type="GO" id="GO:0090482">
    <property type="term" value="F:vitamin transmembrane transporter activity"/>
    <property type="evidence" value="ECO:0007669"/>
    <property type="project" value="InterPro"/>
</dbReference>
<dbReference type="AlphaFoldDB" id="C5LEU9"/>
<dbReference type="Proteomes" id="UP000007800">
    <property type="component" value="Unassembled WGS sequence"/>
</dbReference>
<comment type="similarity">
    <text evidence="4">Belongs to the TRAFAC class dynamin-like GTPase superfamily. GB1/RHD3 GTPase family.</text>
</comment>
<dbReference type="InParanoid" id="C5LEU9"/>
<gene>
    <name evidence="8" type="ORF">Pmar_PMAR013240</name>
</gene>
<dbReference type="PROSITE" id="PS51715">
    <property type="entry name" value="G_GB1_RHD3"/>
    <property type="match status" value="1"/>
</dbReference>
<protein>
    <submittedName>
        <fullName evidence="8">Guanylate-binding protein, putative</fullName>
    </submittedName>
</protein>
<dbReference type="SUPFAM" id="SSF52540">
    <property type="entry name" value="P-loop containing nucleoside triphosphate hydrolases"/>
    <property type="match status" value="1"/>
</dbReference>
<dbReference type="GeneID" id="9037940"/>
<organism evidence="9">
    <name type="scientific">Perkinsus marinus (strain ATCC 50983 / TXsc)</name>
    <dbReference type="NCBI Taxonomy" id="423536"/>
    <lineage>
        <taxon>Eukaryota</taxon>
        <taxon>Sar</taxon>
        <taxon>Alveolata</taxon>
        <taxon>Perkinsozoa</taxon>
        <taxon>Perkinsea</taxon>
        <taxon>Perkinsida</taxon>
        <taxon>Perkinsidae</taxon>
        <taxon>Perkinsus</taxon>
    </lineage>
</organism>
<keyword evidence="3" id="KW-0342">GTP-binding</keyword>
<dbReference type="OMA" id="IMMLEHT"/>
<evidence type="ECO:0000313" key="8">
    <source>
        <dbReference type="EMBL" id="EER04715.1"/>
    </source>
</evidence>
<evidence type="ECO:0000256" key="6">
    <source>
        <dbReference type="SAM" id="Phobius"/>
    </source>
</evidence>
<dbReference type="SUPFAM" id="SSF57662">
    <property type="entry name" value="Ferredoxin thioredoxin reductase (FTR), catalytic beta chain"/>
    <property type="match status" value="1"/>
</dbReference>
<dbReference type="Gene3D" id="1.20.1000.10">
    <property type="entry name" value="Guanylate-binding protein, C-terminal domain"/>
    <property type="match status" value="1"/>
</dbReference>
<dbReference type="InterPro" id="IPR003191">
    <property type="entry name" value="Guanylate-bd/ATL_C"/>
</dbReference>
<keyword evidence="6" id="KW-0472">Membrane</keyword>
<dbReference type="PANTHER" id="PTHR10751">
    <property type="entry name" value="GUANYLATE BINDING PROTEIN"/>
    <property type="match status" value="1"/>
</dbReference>
<evidence type="ECO:0000256" key="1">
    <source>
        <dbReference type="ARBA" id="ARBA00022741"/>
    </source>
</evidence>
<feature type="region of interest" description="Disordered" evidence="5">
    <location>
        <begin position="594"/>
        <end position="617"/>
    </location>
</feature>
<evidence type="ECO:0000259" key="7">
    <source>
        <dbReference type="PROSITE" id="PS51715"/>
    </source>
</evidence>
<evidence type="ECO:0000256" key="2">
    <source>
        <dbReference type="ARBA" id="ARBA00022801"/>
    </source>
</evidence>
<feature type="transmembrane region" description="Helical" evidence="6">
    <location>
        <begin position="85"/>
        <end position="109"/>
    </location>
</feature>
<dbReference type="GO" id="GO:0016020">
    <property type="term" value="C:membrane"/>
    <property type="evidence" value="ECO:0007669"/>
    <property type="project" value="InterPro"/>
</dbReference>
<dbReference type="Pfam" id="PF02263">
    <property type="entry name" value="GBP"/>
    <property type="match status" value="1"/>
</dbReference>
<keyword evidence="9" id="KW-1185">Reference proteome</keyword>
<keyword evidence="6" id="KW-0812">Transmembrane</keyword>
<dbReference type="GO" id="GO:0016730">
    <property type="term" value="F:oxidoreductase activity, acting on iron-sulfur proteins as donors"/>
    <property type="evidence" value="ECO:0007669"/>
    <property type="project" value="InterPro"/>
</dbReference>
<proteinExistence type="inferred from homology"/>
<dbReference type="SUPFAM" id="SSF48340">
    <property type="entry name" value="Interferon-induced guanylate-binding protein 1 (GBP1), C-terminal domain"/>
    <property type="match status" value="1"/>
</dbReference>
<dbReference type="RefSeq" id="XP_002772899.1">
    <property type="nucleotide sequence ID" value="XM_002772853.1"/>
</dbReference>
<keyword evidence="2" id="KW-0378">Hydrolase</keyword>
<keyword evidence="1" id="KW-0547">Nucleotide-binding</keyword>
<dbReference type="Gene3D" id="3.40.50.300">
    <property type="entry name" value="P-loop containing nucleotide triphosphate hydrolases"/>
    <property type="match status" value="2"/>
</dbReference>
<dbReference type="EMBL" id="GG681386">
    <property type="protein sequence ID" value="EER04715.1"/>
    <property type="molecule type" value="Genomic_DNA"/>
</dbReference>
<accession>C5LEU9</accession>
<dbReference type="InterPro" id="IPR036644">
    <property type="entry name" value="FTR_bsu_sf"/>
</dbReference>
<keyword evidence="6" id="KW-1133">Transmembrane helix</keyword>